<dbReference type="Pfam" id="PF01582">
    <property type="entry name" value="TIR"/>
    <property type="match status" value="2"/>
</dbReference>
<gene>
    <name evidence="10" type="ORF">RCOM_0884220</name>
</gene>
<dbReference type="InParanoid" id="B9S9D5"/>
<dbReference type="SMART" id="SM00255">
    <property type="entry name" value="TIR"/>
    <property type="match status" value="1"/>
</dbReference>
<name>B9S9D5_RICCO</name>
<dbReference type="Gene3D" id="3.80.10.10">
    <property type="entry name" value="Ribonuclease Inhibitor"/>
    <property type="match status" value="2"/>
</dbReference>
<evidence type="ECO:0000256" key="5">
    <source>
        <dbReference type="ARBA" id="ARBA00022821"/>
    </source>
</evidence>
<feature type="domain" description="TIR" evidence="9">
    <location>
        <begin position="14"/>
        <end position="222"/>
    </location>
</feature>
<sequence length="1158" mass="131695">MASSFSASARIQNWKYDVFLSFRGEDTRNNFISHLHAALSRKSIRTFIDDELRRGDEITRSLLKKIEESKIAVVIFSRNYASSTYCLDELEKIIEFHECYGQTVIPIFFNVNPSDLLEPDTGIFAEALSRHEKDIMEKLNKVQGWKKWWKDSVIKAANFLMLHSQVIGSEQDQEKLDKVQRWKVALKKAGNLSGHDLQIIRRESELVDKIVSDVWKRVKQVSPSISDCLVGVDLQIERIKSLLLVGLSDVRVLGIWGMGGIGKTTLAGAVFKQIAFQFEGCCFLSNIGKESQKCGGLTRLGEELLSKVLKEREVKLNTPDIRSSHFKEMLRHNRVLIVLDDVNNIEQLEYFAGDPCWFGSGSRIFVTSRDKQLLSTTVDVTYEVKELNYEDALHLVCWNAFKQKSPLEDFVALTHLVVRYARGNPLALKVLGSMLYGKSKTEWGSALKKLTRAPHKDIQDILKFTYDNLDDEELDIFLHIACLFESEDRDRVTQALDGCGFSADIGISTLVDKSLLTISKNKLKMHDLLQEMGREIVRQESKRPSERSRLWNPDDIYKVLEENTGTEAIVGILLGMSEARKLELNRNAFTRISNLKFLILRMSNNCGGFEEECKVQFPEGLESLPQQLRYLYWHGYPLKFLPANFHPTNLIELNFPYSRLEGLWEGDKVPSSIGQLTKLTFMSLRCSKNIRSFPTTIDLQSLETLDLSGCSNLKIFPEVSRNIRYLYLNETAIQEVPLSIEHLSKLVVLNMKNCNELECIPSTIFKLKSLGVLILSGCKKLESFPEILETTNHLQHLSLDETAMVNLPDTFCNLKALNMLNFSDCSKLGKLPKNMKNLKSLAELRAGGCNLSTLPADLKYLSSIVELNLSGSNFDTMPAGINQLSKLRWINVTGCKRLQSLPELPPRIRYLNARDCRSLVSISGLKQLFELGCSNSLDDETFVFTNCFKLDQDNWADILASAQLKIQHFAMGRKHYDRELYDETFICFTYPGTEIPEWFADKSIGSSVTIQHLPPDWLNHRFLGFSVCLVVAFDDRFLCEYPRGVVACKCNFQNSYGGCNNHIFTLNSWKYFPAMDQSMCSCGMIAVGMVENANFPEVEKCGVLLLYSKDEESNQMELVPAEVTKKRSGSSAEEKEEPHLKKMKELKGFPVQSSYMEE</sequence>
<evidence type="ECO:0000256" key="2">
    <source>
        <dbReference type="ARBA" id="ARBA00022614"/>
    </source>
</evidence>
<dbReference type="InterPro" id="IPR044974">
    <property type="entry name" value="Disease_R_plants"/>
</dbReference>
<dbReference type="EC" id="3.2.2.6" evidence="1"/>
<dbReference type="AlphaFoldDB" id="B9S9D5"/>
<dbReference type="GO" id="GO:0006952">
    <property type="term" value="P:defense response"/>
    <property type="evidence" value="ECO:0007669"/>
    <property type="project" value="InterPro"/>
</dbReference>
<keyword evidence="3" id="KW-0677">Repeat</keyword>
<dbReference type="Gene3D" id="3.40.50.300">
    <property type="entry name" value="P-loop containing nucleotide triphosphate hydrolases"/>
    <property type="match status" value="1"/>
</dbReference>
<evidence type="ECO:0000256" key="7">
    <source>
        <dbReference type="ARBA" id="ARBA00047304"/>
    </source>
</evidence>
<dbReference type="PROSITE" id="PS50104">
    <property type="entry name" value="TIR"/>
    <property type="match status" value="1"/>
</dbReference>
<dbReference type="GO" id="GO:0007165">
    <property type="term" value="P:signal transduction"/>
    <property type="evidence" value="ECO:0007669"/>
    <property type="project" value="InterPro"/>
</dbReference>
<dbReference type="Pfam" id="PF23282">
    <property type="entry name" value="WHD_ROQ1"/>
    <property type="match status" value="1"/>
</dbReference>
<dbReference type="Pfam" id="PF20160">
    <property type="entry name" value="C-JID"/>
    <property type="match status" value="1"/>
</dbReference>
<dbReference type="Pfam" id="PF23286">
    <property type="entry name" value="LRR_13"/>
    <property type="match status" value="1"/>
</dbReference>
<dbReference type="PANTHER" id="PTHR11017">
    <property type="entry name" value="LEUCINE-RICH REPEAT-CONTAINING PROTEIN"/>
    <property type="match status" value="1"/>
</dbReference>
<dbReference type="InterPro" id="IPR000157">
    <property type="entry name" value="TIR_dom"/>
</dbReference>
<evidence type="ECO:0000313" key="10">
    <source>
        <dbReference type="EMBL" id="EEF39691.1"/>
    </source>
</evidence>
<dbReference type="InterPro" id="IPR042197">
    <property type="entry name" value="Apaf_helical"/>
</dbReference>
<dbReference type="EMBL" id="EQ973897">
    <property type="protein sequence ID" value="EEF39691.1"/>
    <property type="molecule type" value="Genomic_DNA"/>
</dbReference>
<dbReference type="InterPro" id="IPR058546">
    <property type="entry name" value="RPS4B/Roq1-like_LRR"/>
</dbReference>
<dbReference type="Gene3D" id="3.40.50.10140">
    <property type="entry name" value="Toll/interleukin-1 receptor homology (TIR) domain"/>
    <property type="match status" value="2"/>
</dbReference>
<keyword evidence="5" id="KW-0611">Plant defense</keyword>
<dbReference type="Proteomes" id="UP000008311">
    <property type="component" value="Unassembled WGS sequence"/>
</dbReference>
<dbReference type="SUPFAM" id="SSF52058">
    <property type="entry name" value="L domain-like"/>
    <property type="match status" value="1"/>
</dbReference>
<evidence type="ECO:0000256" key="6">
    <source>
        <dbReference type="ARBA" id="ARBA00023027"/>
    </source>
</evidence>
<dbReference type="STRING" id="3988.B9S9D5"/>
<protein>
    <recommendedName>
        <fullName evidence="1">ADP-ribosyl cyclase/cyclic ADP-ribose hydrolase</fullName>
        <ecNumber evidence="1">3.2.2.6</ecNumber>
    </recommendedName>
</protein>
<dbReference type="SUPFAM" id="SSF52200">
    <property type="entry name" value="Toll/Interleukin receptor TIR domain"/>
    <property type="match status" value="1"/>
</dbReference>
<dbReference type="Gene3D" id="1.10.8.430">
    <property type="entry name" value="Helical domain of apoptotic protease-activating factors"/>
    <property type="match status" value="1"/>
</dbReference>
<dbReference type="FunFam" id="1.10.8.430:FF:000002">
    <property type="entry name" value="Disease resistance protein (TIR-NBS-LRR class)"/>
    <property type="match status" value="1"/>
</dbReference>
<organism evidence="10 11">
    <name type="scientific">Ricinus communis</name>
    <name type="common">Castor bean</name>
    <dbReference type="NCBI Taxonomy" id="3988"/>
    <lineage>
        <taxon>Eukaryota</taxon>
        <taxon>Viridiplantae</taxon>
        <taxon>Streptophyta</taxon>
        <taxon>Embryophyta</taxon>
        <taxon>Tracheophyta</taxon>
        <taxon>Spermatophyta</taxon>
        <taxon>Magnoliopsida</taxon>
        <taxon>eudicotyledons</taxon>
        <taxon>Gunneridae</taxon>
        <taxon>Pentapetalae</taxon>
        <taxon>rosids</taxon>
        <taxon>fabids</taxon>
        <taxon>Malpighiales</taxon>
        <taxon>Euphorbiaceae</taxon>
        <taxon>Acalyphoideae</taxon>
        <taxon>Acalypheae</taxon>
        <taxon>Ricinus</taxon>
    </lineage>
</organism>
<dbReference type="InterPro" id="IPR032675">
    <property type="entry name" value="LRR_dom_sf"/>
</dbReference>
<evidence type="ECO:0000313" key="11">
    <source>
        <dbReference type="Proteomes" id="UP000008311"/>
    </source>
</evidence>
<accession>B9S9D5</accession>
<keyword evidence="11" id="KW-1185">Reference proteome</keyword>
<dbReference type="InterPro" id="IPR002182">
    <property type="entry name" value="NB-ARC"/>
</dbReference>
<dbReference type="PANTHER" id="PTHR11017:SF530">
    <property type="entry name" value="ADP-RIBOSYL CYCLASE_CYCLIC ADP-RIBOSE HYDROLASE"/>
    <property type="match status" value="1"/>
</dbReference>
<comment type="catalytic activity">
    <reaction evidence="7">
        <text>NAD(+) + H2O = ADP-D-ribose + nicotinamide + H(+)</text>
        <dbReference type="Rhea" id="RHEA:16301"/>
        <dbReference type="ChEBI" id="CHEBI:15377"/>
        <dbReference type="ChEBI" id="CHEBI:15378"/>
        <dbReference type="ChEBI" id="CHEBI:17154"/>
        <dbReference type="ChEBI" id="CHEBI:57540"/>
        <dbReference type="ChEBI" id="CHEBI:57967"/>
        <dbReference type="EC" id="3.2.2.6"/>
    </reaction>
    <physiologicalReaction direction="left-to-right" evidence="7">
        <dbReference type="Rhea" id="RHEA:16302"/>
    </physiologicalReaction>
</comment>
<keyword evidence="2" id="KW-0433">Leucine-rich repeat</keyword>
<dbReference type="GO" id="GO:0061809">
    <property type="term" value="F:NAD+ nucleosidase activity, cyclic ADP-ribose generating"/>
    <property type="evidence" value="ECO:0007669"/>
    <property type="project" value="UniProtKB-EC"/>
</dbReference>
<dbReference type="InterPro" id="IPR027417">
    <property type="entry name" value="P-loop_NTPase"/>
</dbReference>
<dbReference type="eggNOG" id="ENOG502SI7S">
    <property type="taxonomic scope" value="Eukaryota"/>
</dbReference>
<feature type="region of interest" description="Disordered" evidence="8">
    <location>
        <begin position="1122"/>
        <end position="1158"/>
    </location>
</feature>
<keyword evidence="4" id="KW-0378">Hydrolase</keyword>
<evidence type="ECO:0000256" key="1">
    <source>
        <dbReference type="ARBA" id="ARBA00011982"/>
    </source>
</evidence>
<dbReference type="GO" id="GO:0043531">
    <property type="term" value="F:ADP binding"/>
    <property type="evidence" value="ECO:0007669"/>
    <property type="project" value="InterPro"/>
</dbReference>
<dbReference type="PRINTS" id="PR00364">
    <property type="entry name" value="DISEASERSIST"/>
</dbReference>
<evidence type="ECO:0000256" key="3">
    <source>
        <dbReference type="ARBA" id="ARBA00022737"/>
    </source>
</evidence>
<dbReference type="InterPro" id="IPR058192">
    <property type="entry name" value="WHD_ROQ1-like"/>
</dbReference>
<dbReference type="SUPFAM" id="SSF52540">
    <property type="entry name" value="P-loop containing nucleoside triphosphate hydrolases"/>
    <property type="match status" value="1"/>
</dbReference>
<evidence type="ECO:0000259" key="9">
    <source>
        <dbReference type="PROSITE" id="PS50104"/>
    </source>
</evidence>
<dbReference type="InterPro" id="IPR045344">
    <property type="entry name" value="C-JID"/>
</dbReference>
<evidence type="ECO:0000256" key="8">
    <source>
        <dbReference type="SAM" id="MobiDB-lite"/>
    </source>
</evidence>
<keyword evidence="6" id="KW-0520">NAD</keyword>
<reference evidence="11" key="1">
    <citation type="journal article" date="2010" name="Nat. Biotechnol.">
        <title>Draft genome sequence of the oilseed species Ricinus communis.</title>
        <authorList>
            <person name="Chan A.P."/>
            <person name="Crabtree J."/>
            <person name="Zhao Q."/>
            <person name="Lorenzi H."/>
            <person name="Orvis J."/>
            <person name="Puiu D."/>
            <person name="Melake-Berhan A."/>
            <person name="Jones K.M."/>
            <person name="Redman J."/>
            <person name="Chen G."/>
            <person name="Cahoon E.B."/>
            <person name="Gedil M."/>
            <person name="Stanke M."/>
            <person name="Haas B.J."/>
            <person name="Wortman J.R."/>
            <person name="Fraser-Liggett C.M."/>
            <person name="Ravel J."/>
            <person name="Rabinowicz P.D."/>
        </authorList>
    </citation>
    <scope>NUCLEOTIDE SEQUENCE [LARGE SCALE GENOMIC DNA]</scope>
    <source>
        <strain evidence="11">cv. Hale</strain>
    </source>
</reference>
<dbReference type="Pfam" id="PF00931">
    <property type="entry name" value="NB-ARC"/>
    <property type="match status" value="1"/>
</dbReference>
<proteinExistence type="predicted"/>
<dbReference type="InterPro" id="IPR035897">
    <property type="entry name" value="Toll_tir_struct_dom_sf"/>
</dbReference>
<evidence type="ECO:0000256" key="4">
    <source>
        <dbReference type="ARBA" id="ARBA00022801"/>
    </source>
</evidence>
<feature type="compositionally biased region" description="Basic and acidic residues" evidence="8">
    <location>
        <begin position="1132"/>
        <end position="1147"/>
    </location>
</feature>